<dbReference type="AlphaFoldDB" id="A0A9D9IGM1"/>
<reference evidence="3" key="1">
    <citation type="submission" date="2020-10" db="EMBL/GenBank/DDBJ databases">
        <authorList>
            <person name="Gilroy R."/>
        </authorList>
    </citation>
    <scope>NUCLEOTIDE SEQUENCE</scope>
    <source>
        <strain evidence="3">B1-8020</strain>
    </source>
</reference>
<feature type="signal peptide" evidence="2">
    <location>
        <begin position="1"/>
        <end position="23"/>
    </location>
</feature>
<organism evidence="3 4">
    <name type="scientific">Candidatus Merdivivens pullicola</name>
    <dbReference type="NCBI Taxonomy" id="2840872"/>
    <lineage>
        <taxon>Bacteria</taxon>
        <taxon>Pseudomonadati</taxon>
        <taxon>Bacteroidota</taxon>
        <taxon>Bacteroidia</taxon>
        <taxon>Bacteroidales</taxon>
        <taxon>Muribaculaceae</taxon>
        <taxon>Muribaculaceae incertae sedis</taxon>
        <taxon>Candidatus Merdivivens</taxon>
    </lineage>
</organism>
<comment type="caution">
    <text evidence="3">The sequence shown here is derived from an EMBL/GenBank/DDBJ whole genome shotgun (WGS) entry which is preliminary data.</text>
</comment>
<evidence type="ECO:0000313" key="3">
    <source>
        <dbReference type="EMBL" id="MBO8472394.1"/>
    </source>
</evidence>
<proteinExistence type="predicted"/>
<feature type="chain" id="PRO_5039205894" evidence="2">
    <location>
        <begin position="24"/>
        <end position="149"/>
    </location>
</feature>
<protein>
    <submittedName>
        <fullName evidence="3">Uncharacterized protein</fullName>
    </submittedName>
</protein>
<dbReference type="EMBL" id="JADIMA010000020">
    <property type="protein sequence ID" value="MBO8472394.1"/>
    <property type="molecule type" value="Genomic_DNA"/>
</dbReference>
<keyword evidence="2" id="KW-0732">Signal</keyword>
<reference evidence="3" key="2">
    <citation type="journal article" date="2021" name="PeerJ">
        <title>Extensive microbial diversity within the chicken gut microbiome revealed by metagenomics and culture.</title>
        <authorList>
            <person name="Gilroy R."/>
            <person name="Ravi A."/>
            <person name="Getino M."/>
            <person name="Pursley I."/>
            <person name="Horton D.L."/>
            <person name="Alikhan N.F."/>
            <person name="Baker D."/>
            <person name="Gharbi K."/>
            <person name="Hall N."/>
            <person name="Watson M."/>
            <person name="Adriaenssens E.M."/>
            <person name="Foster-Nyarko E."/>
            <person name="Jarju S."/>
            <person name="Secka A."/>
            <person name="Antonio M."/>
            <person name="Oren A."/>
            <person name="Chaudhuri R.R."/>
            <person name="La Ragione R."/>
            <person name="Hildebrand F."/>
            <person name="Pallen M.J."/>
        </authorList>
    </citation>
    <scope>NUCLEOTIDE SEQUENCE</scope>
    <source>
        <strain evidence="3">B1-8020</strain>
    </source>
</reference>
<evidence type="ECO:0000256" key="2">
    <source>
        <dbReference type="SAM" id="SignalP"/>
    </source>
</evidence>
<dbReference type="Proteomes" id="UP000823604">
    <property type="component" value="Unassembled WGS sequence"/>
</dbReference>
<feature type="region of interest" description="Disordered" evidence="1">
    <location>
        <begin position="128"/>
        <end position="149"/>
    </location>
</feature>
<accession>A0A9D9IGM1</accession>
<evidence type="ECO:0000313" key="4">
    <source>
        <dbReference type="Proteomes" id="UP000823604"/>
    </source>
</evidence>
<evidence type="ECO:0000256" key="1">
    <source>
        <dbReference type="SAM" id="MobiDB-lite"/>
    </source>
</evidence>
<gene>
    <name evidence="3" type="ORF">IAB81_02025</name>
</gene>
<name>A0A9D9IGM1_9BACT</name>
<sequence>MKHTLILTLAVAFGLTFFNQALSAQNQSQNEKPKSIEEMAAERADALGTKLRLEYWQVFYVDSILQTNLKGLEEDFKLLKESHVSMDDIYIDIQDKWMEKTDQAFKKIFTEEQWKRYLASGARRTIKEREKRAREKQESSLEILKDGKE</sequence>